<proteinExistence type="predicted"/>
<name>A0A6C0EIJ5_9ZZZZ</name>
<protein>
    <submittedName>
        <fullName evidence="1">Uncharacterized protein</fullName>
    </submittedName>
</protein>
<evidence type="ECO:0000313" key="1">
    <source>
        <dbReference type="EMBL" id="QHT27165.1"/>
    </source>
</evidence>
<accession>A0A6C0EIJ5</accession>
<sequence>MLINNNLLSYDFANDSKSIKFNDLLMKIYYQLPDKYYDILPQKTKLEKILNLNVKDNNLYSNKKLFILNSSNISDNINQEDLEVDYISFDRKTTNEEVHGMGYHNIYRYTYTIYYKKILHEKLNEQFYYWINNIR</sequence>
<reference evidence="1" key="1">
    <citation type="journal article" date="2020" name="Nature">
        <title>Giant virus diversity and host interactions through global metagenomics.</title>
        <authorList>
            <person name="Schulz F."/>
            <person name="Roux S."/>
            <person name="Paez-Espino D."/>
            <person name="Jungbluth S."/>
            <person name="Walsh D.A."/>
            <person name="Denef V.J."/>
            <person name="McMahon K.D."/>
            <person name="Konstantinidis K.T."/>
            <person name="Eloe-Fadrosh E.A."/>
            <person name="Kyrpides N.C."/>
            <person name="Woyke T."/>
        </authorList>
    </citation>
    <scope>NUCLEOTIDE SEQUENCE</scope>
    <source>
        <strain evidence="1">GVMAG-M-3300023179-2</strain>
    </source>
</reference>
<dbReference type="AlphaFoldDB" id="A0A6C0EIJ5"/>
<organism evidence="1">
    <name type="scientific">viral metagenome</name>
    <dbReference type="NCBI Taxonomy" id="1070528"/>
    <lineage>
        <taxon>unclassified sequences</taxon>
        <taxon>metagenomes</taxon>
        <taxon>organismal metagenomes</taxon>
    </lineage>
</organism>
<dbReference type="EMBL" id="MN739813">
    <property type="protein sequence ID" value="QHT27165.1"/>
    <property type="molecule type" value="Genomic_DNA"/>
</dbReference>